<reference evidence="2 3" key="1">
    <citation type="submission" date="2022-03" db="EMBL/GenBank/DDBJ databases">
        <title>Hymenobactersp. isolated from the air.</title>
        <authorList>
            <person name="Won M."/>
            <person name="Kwon S.-W."/>
        </authorList>
    </citation>
    <scope>NUCLEOTIDE SEQUENCE [LARGE SCALE GENOMIC DNA]</scope>
    <source>
        <strain evidence="2 3">KACC 21982</strain>
    </source>
</reference>
<sequence>MKHSYAFFSLGPLLAAAALPAQAQSEPGTATHRPALLRLGVGSCLNGSGDYGVVKMHAEYAPQFGRHLRLGSRLAVISGSTTYDFGYGYVVPESYRAVNLEQEVYWVPFGVNKPVEFSVGVGAFGGYGSSKGLRYGGLRHNDYNGNPLAYPEFEYVSFHNRGFHAGYIASLNLDVAIDQARTWRVGGRLSLQNDTRATILPGGQFQISRAW</sequence>
<protein>
    <recommendedName>
        <fullName evidence="4">Outer membrane protein beta-barrel domain-containing protein</fullName>
    </recommendedName>
</protein>
<evidence type="ECO:0008006" key="4">
    <source>
        <dbReference type="Google" id="ProtNLM"/>
    </source>
</evidence>
<evidence type="ECO:0000313" key="3">
    <source>
        <dbReference type="Proteomes" id="UP000831113"/>
    </source>
</evidence>
<dbReference type="EMBL" id="CP094669">
    <property type="protein sequence ID" value="UOG73160.1"/>
    <property type="molecule type" value="Genomic_DNA"/>
</dbReference>
<dbReference type="Proteomes" id="UP000831113">
    <property type="component" value="Chromosome"/>
</dbReference>
<organism evidence="2 3">
    <name type="scientific">Hymenobacter tibetensis</name>
    <dbReference type="NCBI Taxonomy" id="497967"/>
    <lineage>
        <taxon>Bacteria</taxon>
        <taxon>Pseudomonadati</taxon>
        <taxon>Bacteroidota</taxon>
        <taxon>Cytophagia</taxon>
        <taxon>Cytophagales</taxon>
        <taxon>Hymenobacteraceae</taxon>
        <taxon>Hymenobacter</taxon>
    </lineage>
</organism>
<gene>
    <name evidence="2" type="ORF">MTX78_13610</name>
</gene>
<proteinExistence type="predicted"/>
<name>A0ABY4CSC5_9BACT</name>
<keyword evidence="1" id="KW-0732">Signal</keyword>
<feature type="chain" id="PRO_5046839764" description="Outer membrane protein beta-barrel domain-containing protein" evidence="1">
    <location>
        <begin position="24"/>
        <end position="211"/>
    </location>
</feature>
<evidence type="ECO:0000313" key="2">
    <source>
        <dbReference type="EMBL" id="UOG73160.1"/>
    </source>
</evidence>
<dbReference type="RefSeq" id="WP_243795113.1">
    <property type="nucleotide sequence ID" value="NZ_CP094669.1"/>
</dbReference>
<feature type="signal peptide" evidence="1">
    <location>
        <begin position="1"/>
        <end position="23"/>
    </location>
</feature>
<evidence type="ECO:0000256" key="1">
    <source>
        <dbReference type="SAM" id="SignalP"/>
    </source>
</evidence>
<keyword evidence="3" id="KW-1185">Reference proteome</keyword>
<accession>A0ABY4CSC5</accession>